<dbReference type="Gene3D" id="3.30.460.10">
    <property type="entry name" value="Beta Polymerase, domain 2"/>
    <property type="match status" value="1"/>
</dbReference>
<proteinExistence type="predicted"/>
<dbReference type="InterPro" id="IPR043519">
    <property type="entry name" value="NT_sf"/>
</dbReference>
<dbReference type="Pfam" id="PF01909">
    <property type="entry name" value="NTP_transf_2"/>
    <property type="match status" value="1"/>
</dbReference>
<dbReference type="InterPro" id="IPR002934">
    <property type="entry name" value="Polymerase_NTP_transf_dom"/>
</dbReference>
<reference evidence="2 3" key="1">
    <citation type="submission" date="2016-04" db="EMBL/GenBank/DDBJ databases">
        <title>Chloroflexus islandicus sp. nov., a thermophilic filamentous anoxygenic phototrophic bacterium from geyser Strokkur (Iceland).</title>
        <authorList>
            <person name="Gaisin V.A."/>
            <person name="Kalashnikov A.M."/>
            <person name="Sukhacheva M.V."/>
            <person name="Grouzdev D.S."/>
            <person name="Ivanov T.M."/>
            <person name="Kuznetsov B."/>
            <person name="Gorlenko V.M."/>
        </authorList>
    </citation>
    <scope>NUCLEOTIDE SEQUENCE [LARGE SCALE GENOMIC DNA]</scope>
    <source>
        <strain evidence="3">isl-2</strain>
    </source>
</reference>
<sequence>MTPTNQSRVTVPIEWIRTVAERLGKQFHAERVILYGSQAYGQPREDSDVDLLVVTPLPPPRLEAWRLTRPLREEAGFALQIVFMSTTEFEETKDVVGGLAYPAHRWGSIVYAAQR</sequence>
<evidence type="ECO:0000313" key="3">
    <source>
        <dbReference type="Proteomes" id="UP000078287"/>
    </source>
</evidence>
<dbReference type="CDD" id="cd05403">
    <property type="entry name" value="NT_KNTase_like"/>
    <property type="match status" value="1"/>
</dbReference>
<dbReference type="GO" id="GO:0016779">
    <property type="term" value="F:nucleotidyltransferase activity"/>
    <property type="evidence" value="ECO:0007669"/>
    <property type="project" value="InterPro"/>
</dbReference>
<keyword evidence="3" id="KW-1185">Reference proteome</keyword>
<accession>A0A178M716</accession>
<evidence type="ECO:0000259" key="1">
    <source>
        <dbReference type="Pfam" id="PF01909"/>
    </source>
</evidence>
<feature type="domain" description="Polymerase nucleotidyl transferase" evidence="1">
    <location>
        <begin position="16"/>
        <end position="73"/>
    </location>
</feature>
<dbReference type="STRING" id="1707952.A6A03_16995"/>
<organism evidence="2 3">
    <name type="scientific">Chloroflexus islandicus</name>
    <dbReference type="NCBI Taxonomy" id="1707952"/>
    <lineage>
        <taxon>Bacteria</taxon>
        <taxon>Bacillati</taxon>
        <taxon>Chloroflexota</taxon>
        <taxon>Chloroflexia</taxon>
        <taxon>Chloroflexales</taxon>
        <taxon>Chloroflexineae</taxon>
        <taxon>Chloroflexaceae</taxon>
        <taxon>Chloroflexus</taxon>
    </lineage>
</organism>
<dbReference type="SUPFAM" id="SSF81301">
    <property type="entry name" value="Nucleotidyltransferase"/>
    <property type="match status" value="1"/>
</dbReference>
<protein>
    <recommendedName>
        <fullName evidence="1">Polymerase nucleotidyl transferase domain-containing protein</fullName>
    </recommendedName>
</protein>
<dbReference type="Proteomes" id="UP000078287">
    <property type="component" value="Unassembled WGS sequence"/>
</dbReference>
<dbReference type="RefSeq" id="WP_066789360.1">
    <property type="nucleotide sequence ID" value="NZ_LWQS01000068.1"/>
</dbReference>
<dbReference type="OrthoDB" id="129486at2"/>
<comment type="caution">
    <text evidence="2">The sequence shown here is derived from an EMBL/GenBank/DDBJ whole genome shotgun (WGS) entry which is preliminary data.</text>
</comment>
<name>A0A178M716_9CHLR</name>
<dbReference type="EMBL" id="LWQS01000068">
    <property type="protein sequence ID" value="OAN44316.1"/>
    <property type="molecule type" value="Genomic_DNA"/>
</dbReference>
<gene>
    <name evidence="2" type="ORF">A6A03_16995</name>
</gene>
<dbReference type="AlphaFoldDB" id="A0A178M716"/>
<evidence type="ECO:0000313" key="2">
    <source>
        <dbReference type="EMBL" id="OAN44316.1"/>
    </source>
</evidence>